<keyword evidence="3" id="KW-1185">Reference proteome</keyword>
<dbReference type="Gene3D" id="2.60.120.290">
    <property type="entry name" value="Spermadhesin, CUB domain"/>
    <property type="match status" value="1"/>
</dbReference>
<protein>
    <recommendedName>
        <fullName evidence="4">CUB domain-containing protein</fullName>
    </recommendedName>
</protein>
<dbReference type="Proteomes" id="UP000094527">
    <property type="component" value="Unassembled WGS sequence"/>
</dbReference>
<feature type="chain" id="PRO_5008904144" description="CUB domain-containing protein" evidence="1">
    <location>
        <begin position="22"/>
        <end position="271"/>
    </location>
</feature>
<comment type="caution">
    <text evidence="2">The sequence shown here is derived from an EMBL/GenBank/DDBJ whole genome shotgun (WGS) entry which is preliminary data.</text>
</comment>
<dbReference type="AlphaFoldDB" id="A0A1D2MJR4"/>
<dbReference type="EMBL" id="LJIJ01001039">
    <property type="protein sequence ID" value="ODM93249.1"/>
    <property type="molecule type" value="Genomic_DNA"/>
</dbReference>
<reference evidence="2 3" key="1">
    <citation type="journal article" date="2016" name="Genome Biol. Evol.">
        <title>Gene Family Evolution Reflects Adaptation to Soil Environmental Stressors in the Genome of the Collembolan Orchesella cincta.</title>
        <authorList>
            <person name="Faddeeva-Vakhrusheva A."/>
            <person name="Derks M.F."/>
            <person name="Anvar S.Y."/>
            <person name="Agamennone V."/>
            <person name="Suring W."/>
            <person name="Smit S."/>
            <person name="van Straalen N.M."/>
            <person name="Roelofs D."/>
        </authorList>
    </citation>
    <scope>NUCLEOTIDE SEQUENCE [LARGE SCALE GENOMIC DNA]</scope>
    <source>
        <tissue evidence="2">Mixed pool</tissue>
    </source>
</reference>
<name>A0A1D2MJR4_ORCCI</name>
<evidence type="ECO:0000256" key="1">
    <source>
        <dbReference type="SAM" id="SignalP"/>
    </source>
</evidence>
<dbReference type="PROSITE" id="PS51257">
    <property type="entry name" value="PROKAR_LIPOPROTEIN"/>
    <property type="match status" value="1"/>
</dbReference>
<gene>
    <name evidence="2" type="ORF">Ocin01_13432</name>
</gene>
<organism evidence="2 3">
    <name type="scientific">Orchesella cincta</name>
    <name type="common">Springtail</name>
    <name type="synonym">Podura cincta</name>
    <dbReference type="NCBI Taxonomy" id="48709"/>
    <lineage>
        <taxon>Eukaryota</taxon>
        <taxon>Metazoa</taxon>
        <taxon>Ecdysozoa</taxon>
        <taxon>Arthropoda</taxon>
        <taxon>Hexapoda</taxon>
        <taxon>Collembola</taxon>
        <taxon>Entomobryomorpha</taxon>
        <taxon>Entomobryoidea</taxon>
        <taxon>Orchesellidae</taxon>
        <taxon>Orchesellinae</taxon>
        <taxon>Orchesella</taxon>
    </lineage>
</organism>
<sequence length="271" mass="30390">MKISSSRILVVLSFIVASSCAQETLTECGQVIFADSGTIEYKLDTNYDMWEACAFIVRVQNFSYIKFTLEESGINGRDRNAINILGFNEQNLTETYQLGPPNTELVREVKGNIAVVIFKSMISAGTGTGFRLTFQGIRTAKQSPPGFDLVFNNEKSSPLQVPFSDNFTDVASTNLMVFTAGAHMLDEFGIAFKLGLSGHMMEEPYCWDYFVVYSFAFEGEVVLEQTFCELETAEKEFLTGGIFIVFFRNYGGRFTKAIMDWGTITDYYDDA</sequence>
<dbReference type="InterPro" id="IPR035914">
    <property type="entry name" value="Sperma_CUB_dom_sf"/>
</dbReference>
<feature type="signal peptide" evidence="1">
    <location>
        <begin position="1"/>
        <end position="21"/>
    </location>
</feature>
<accession>A0A1D2MJR4</accession>
<proteinExistence type="predicted"/>
<evidence type="ECO:0008006" key="4">
    <source>
        <dbReference type="Google" id="ProtNLM"/>
    </source>
</evidence>
<keyword evidence="1" id="KW-0732">Signal</keyword>
<evidence type="ECO:0000313" key="2">
    <source>
        <dbReference type="EMBL" id="ODM93249.1"/>
    </source>
</evidence>
<evidence type="ECO:0000313" key="3">
    <source>
        <dbReference type="Proteomes" id="UP000094527"/>
    </source>
</evidence>